<dbReference type="EMBL" id="JBHRYH010000021">
    <property type="protein sequence ID" value="MFC3626733.1"/>
    <property type="molecule type" value="Genomic_DNA"/>
</dbReference>
<sequence length="146" mass="15719">MKQWMMVVMMGLLAAGAQAKCPGASKTVFACQTTKGKQVEVCDAGKTIGYSFGKPGAMPELALNVPRSQASTSQWQGVGRYMSYAVDIPNGKTVYSVFWGVDRLSEEHDIEAGVNVLINGKQAATVMCRPDTVQQELEGIDLKPSE</sequence>
<protein>
    <recommendedName>
        <fullName evidence="4">Secreted protein</fullName>
    </recommendedName>
</protein>
<gene>
    <name evidence="2" type="ORF">ACFOKJ_11430</name>
</gene>
<keyword evidence="3" id="KW-1185">Reference proteome</keyword>
<evidence type="ECO:0008006" key="4">
    <source>
        <dbReference type="Google" id="ProtNLM"/>
    </source>
</evidence>
<dbReference type="RefSeq" id="WP_390279648.1">
    <property type="nucleotide sequence ID" value="NZ_JBHRYH010000021.1"/>
</dbReference>
<organism evidence="2 3">
    <name type="scientific">Vogesella amnigena</name>
    <dbReference type="NCBI Taxonomy" id="1507449"/>
    <lineage>
        <taxon>Bacteria</taxon>
        <taxon>Pseudomonadati</taxon>
        <taxon>Pseudomonadota</taxon>
        <taxon>Betaproteobacteria</taxon>
        <taxon>Neisseriales</taxon>
        <taxon>Chromobacteriaceae</taxon>
        <taxon>Vogesella</taxon>
    </lineage>
</organism>
<keyword evidence="1" id="KW-0732">Signal</keyword>
<proteinExistence type="predicted"/>
<name>A0ABV7TVJ7_9NEIS</name>
<accession>A0ABV7TVJ7</accession>
<evidence type="ECO:0000313" key="2">
    <source>
        <dbReference type="EMBL" id="MFC3626733.1"/>
    </source>
</evidence>
<reference evidence="3" key="1">
    <citation type="journal article" date="2019" name="Int. J. Syst. Evol. Microbiol.">
        <title>The Global Catalogue of Microorganisms (GCM) 10K type strain sequencing project: providing services to taxonomists for standard genome sequencing and annotation.</title>
        <authorList>
            <consortium name="The Broad Institute Genomics Platform"/>
            <consortium name="The Broad Institute Genome Sequencing Center for Infectious Disease"/>
            <person name="Wu L."/>
            <person name="Ma J."/>
        </authorList>
    </citation>
    <scope>NUCLEOTIDE SEQUENCE [LARGE SCALE GENOMIC DNA]</scope>
    <source>
        <strain evidence="3">KCTC 42195</strain>
    </source>
</reference>
<comment type="caution">
    <text evidence="2">The sequence shown here is derived from an EMBL/GenBank/DDBJ whole genome shotgun (WGS) entry which is preliminary data.</text>
</comment>
<feature type="chain" id="PRO_5046438019" description="Secreted protein" evidence="1">
    <location>
        <begin position="20"/>
        <end position="146"/>
    </location>
</feature>
<dbReference type="Proteomes" id="UP001595636">
    <property type="component" value="Unassembled WGS sequence"/>
</dbReference>
<feature type="signal peptide" evidence="1">
    <location>
        <begin position="1"/>
        <end position="19"/>
    </location>
</feature>
<evidence type="ECO:0000313" key="3">
    <source>
        <dbReference type="Proteomes" id="UP001595636"/>
    </source>
</evidence>
<evidence type="ECO:0000256" key="1">
    <source>
        <dbReference type="SAM" id="SignalP"/>
    </source>
</evidence>